<proteinExistence type="predicted"/>
<dbReference type="Proteomes" id="UP001652741">
    <property type="component" value="Chromosome ssa16"/>
</dbReference>
<keyword evidence="2" id="KW-0812">Transmembrane</keyword>
<keyword evidence="3" id="KW-0732">Signal</keyword>
<dbReference type="GeneID" id="106573259"/>
<accession>A0ABM3D230</accession>
<reference evidence="5" key="1">
    <citation type="submission" date="2025-08" db="UniProtKB">
        <authorList>
            <consortium name="RefSeq"/>
        </authorList>
    </citation>
    <scope>IDENTIFICATION</scope>
</reference>
<keyword evidence="4" id="KW-1185">Reference proteome</keyword>
<gene>
    <name evidence="5" type="primary">LOC106573259</name>
</gene>
<keyword evidence="2" id="KW-1133">Transmembrane helix</keyword>
<feature type="chain" id="PRO_5045822400" evidence="3">
    <location>
        <begin position="22"/>
        <end position="198"/>
    </location>
</feature>
<keyword evidence="2" id="KW-0472">Membrane</keyword>
<evidence type="ECO:0000256" key="1">
    <source>
        <dbReference type="SAM" id="MobiDB-lite"/>
    </source>
</evidence>
<evidence type="ECO:0000256" key="2">
    <source>
        <dbReference type="SAM" id="Phobius"/>
    </source>
</evidence>
<evidence type="ECO:0000256" key="3">
    <source>
        <dbReference type="SAM" id="SignalP"/>
    </source>
</evidence>
<evidence type="ECO:0000313" key="5">
    <source>
        <dbReference type="RefSeq" id="XP_045552861.1"/>
    </source>
</evidence>
<protein>
    <submittedName>
        <fullName evidence="5">Uncharacterized protein</fullName>
    </submittedName>
</protein>
<feature type="region of interest" description="Disordered" evidence="1">
    <location>
        <begin position="128"/>
        <end position="147"/>
    </location>
</feature>
<name>A0ABM3D230_SALSA</name>
<evidence type="ECO:0000313" key="4">
    <source>
        <dbReference type="Proteomes" id="UP001652741"/>
    </source>
</evidence>
<organism evidence="4 5">
    <name type="scientific">Salmo salar</name>
    <name type="common">Atlantic salmon</name>
    <dbReference type="NCBI Taxonomy" id="8030"/>
    <lineage>
        <taxon>Eukaryota</taxon>
        <taxon>Metazoa</taxon>
        <taxon>Chordata</taxon>
        <taxon>Craniata</taxon>
        <taxon>Vertebrata</taxon>
        <taxon>Euteleostomi</taxon>
        <taxon>Actinopterygii</taxon>
        <taxon>Neopterygii</taxon>
        <taxon>Teleostei</taxon>
        <taxon>Protacanthopterygii</taxon>
        <taxon>Salmoniformes</taxon>
        <taxon>Salmonidae</taxon>
        <taxon>Salmoninae</taxon>
        <taxon>Salmo</taxon>
    </lineage>
</organism>
<sequence>MNGSILPIFLALCLAGWAVSGTSFEAQKTSPVCYLCNDTQCQNIESVYDHWTDHLTLWSRGEMAPLPPCPTIPPPPSGQCLLCVESQKVYAVCDSEIIKPVFEGQGSSMPVIEASCTGIVSTVQTGGPGGFAGSPDPNPPTMTPDGTGRLSKEKIIAIVLIPMAFFVIILIVVLRRRTSSSVVWCPLQKSTQSNTRPS</sequence>
<dbReference type="RefSeq" id="XP_045552861.1">
    <property type="nucleotide sequence ID" value="XM_045696905.1"/>
</dbReference>
<feature type="signal peptide" evidence="3">
    <location>
        <begin position="1"/>
        <end position="21"/>
    </location>
</feature>
<feature type="transmembrane region" description="Helical" evidence="2">
    <location>
        <begin position="155"/>
        <end position="174"/>
    </location>
</feature>